<dbReference type="EMBL" id="VSSQ01110492">
    <property type="protein sequence ID" value="MPN48304.1"/>
    <property type="molecule type" value="Genomic_DNA"/>
</dbReference>
<sequence>MEFFVPFEDLKVEAPKAYDTWLVNVITNKNSDPKEYGSTAMTLGNNHNIGMFGYLKFLGKGE</sequence>
<evidence type="ECO:0000313" key="1">
    <source>
        <dbReference type="EMBL" id="MPN48304.1"/>
    </source>
</evidence>
<organism evidence="1">
    <name type="scientific">bioreactor metagenome</name>
    <dbReference type="NCBI Taxonomy" id="1076179"/>
    <lineage>
        <taxon>unclassified sequences</taxon>
        <taxon>metagenomes</taxon>
        <taxon>ecological metagenomes</taxon>
    </lineage>
</organism>
<gene>
    <name evidence="1" type="ORF">SDC9_195911</name>
</gene>
<accession>A0A645IJ23</accession>
<name>A0A645IJ23_9ZZZZ</name>
<comment type="caution">
    <text evidence="1">The sequence shown here is derived from an EMBL/GenBank/DDBJ whole genome shotgun (WGS) entry which is preliminary data.</text>
</comment>
<reference evidence="1" key="1">
    <citation type="submission" date="2019-08" db="EMBL/GenBank/DDBJ databases">
        <authorList>
            <person name="Kucharzyk K."/>
            <person name="Murdoch R.W."/>
            <person name="Higgins S."/>
            <person name="Loffler F."/>
        </authorList>
    </citation>
    <scope>NUCLEOTIDE SEQUENCE</scope>
</reference>
<protein>
    <recommendedName>
        <fullName evidence="2">Carbohydrate-binding domain-containing protein</fullName>
    </recommendedName>
</protein>
<evidence type="ECO:0008006" key="2">
    <source>
        <dbReference type="Google" id="ProtNLM"/>
    </source>
</evidence>
<proteinExistence type="predicted"/>
<dbReference type="AlphaFoldDB" id="A0A645IJ23"/>